<keyword evidence="2" id="KW-0001">2Fe-2S</keyword>
<dbReference type="RefSeq" id="WP_085050906.1">
    <property type="nucleotide sequence ID" value="NZ_LNQR01000018.1"/>
</dbReference>
<dbReference type="PROSITE" id="PS50110">
    <property type="entry name" value="RESPONSE_REGULATORY"/>
    <property type="match status" value="1"/>
</dbReference>
<evidence type="ECO:0000256" key="4">
    <source>
        <dbReference type="ARBA" id="ARBA00023004"/>
    </source>
</evidence>
<dbReference type="InterPro" id="IPR028431">
    <property type="entry name" value="NADP_DH_HndA-like"/>
</dbReference>
<keyword evidence="4" id="KW-0408">Iron</keyword>
<evidence type="ECO:0000256" key="2">
    <source>
        <dbReference type="ARBA" id="ARBA00022714"/>
    </source>
</evidence>
<accession>A0ABR5SIY3</accession>
<dbReference type="SMART" id="SM00448">
    <property type="entry name" value="REC"/>
    <property type="match status" value="1"/>
</dbReference>
<organism evidence="9 10">
    <name type="scientific">Candidatus Magnetominusculus xianensis</name>
    <dbReference type="NCBI Taxonomy" id="1748249"/>
    <lineage>
        <taxon>Bacteria</taxon>
        <taxon>Pseudomonadati</taxon>
        <taxon>Nitrospirota</taxon>
        <taxon>Nitrospiria</taxon>
        <taxon>Nitrospirales</taxon>
        <taxon>Nitrospiraceae</taxon>
        <taxon>Candidatus Magnetominusculus</taxon>
    </lineage>
</organism>
<dbReference type="PANTHER" id="PTHR43342:SF2">
    <property type="entry name" value="POTENTIAL NAD-REDUCING HYDROGENASE SUBUNIT"/>
    <property type="match status" value="1"/>
</dbReference>
<evidence type="ECO:0000256" key="1">
    <source>
        <dbReference type="ARBA" id="ARBA00010643"/>
    </source>
</evidence>
<reference evidence="9 10" key="1">
    <citation type="submission" date="2015-11" db="EMBL/GenBank/DDBJ databases">
        <authorList>
            <person name="Lin W."/>
        </authorList>
    </citation>
    <scope>NUCLEOTIDE SEQUENCE [LARGE SCALE GENOMIC DNA]</scope>
    <source>
        <strain evidence="9 10">HCH-1</strain>
    </source>
</reference>
<comment type="cofactor">
    <cofactor evidence="6">
        <name>[2Fe-2S] cluster</name>
        <dbReference type="ChEBI" id="CHEBI:190135"/>
    </cofactor>
</comment>
<dbReference type="Gene3D" id="1.10.10.1590">
    <property type="entry name" value="NADH-quinone oxidoreductase subunit E"/>
    <property type="match status" value="1"/>
</dbReference>
<dbReference type="SUPFAM" id="SSF52172">
    <property type="entry name" value="CheY-like"/>
    <property type="match status" value="1"/>
</dbReference>
<name>A0ABR5SIY3_9BACT</name>
<keyword evidence="3" id="KW-0479">Metal-binding</keyword>
<sequence>MEGNILIVDDDDIVVKSCDSVLAPEGFTITGTTDSSKAIELIRDNDYDIVITDLNMPGIDGFELIRQINALKPSTGIVVITGFTSQQNIKDILQLGIIDYISKPFSPHTLLETILKATYLIKKIKALSTAEPDTEPDAKKKTEALNNIIDEYKSVPGSLLRVLESAQDLIGYLPPSVQRFIANGLRIPVSEVYSVVSFYPYFTMKARGKHHIRVCVGNACHAKKSGQILTRLKRNLNFNEDNITADGKFSFETVRCLGACGFAPIVEIDYDTHGAVDPDKTLDILKDYH</sequence>
<keyword evidence="10" id="KW-1185">Reference proteome</keyword>
<dbReference type="CDD" id="cd03064">
    <property type="entry name" value="TRX_Fd_NuoE"/>
    <property type="match status" value="1"/>
</dbReference>
<dbReference type="InterPro" id="IPR036249">
    <property type="entry name" value="Thioredoxin-like_sf"/>
</dbReference>
<evidence type="ECO:0000256" key="7">
    <source>
        <dbReference type="PROSITE-ProRule" id="PRU00169"/>
    </source>
</evidence>
<dbReference type="InterPro" id="IPR011006">
    <property type="entry name" value="CheY-like_superfamily"/>
</dbReference>
<evidence type="ECO:0000313" key="9">
    <source>
        <dbReference type="EMBL" id="KWT92943.1"/>
    </source>
</evidence>
<dbReference type="Pfam" id="PF00072">
    <property type="entry name" value="Response_reg"/>
    <property type="match status" value="1"/>
</dbReference>
<evidence type="ECO:0000256" key="3">
    <source>
        <dbReference type="ARBA" id="ARBA00022723"/>
    </source>
</evidence>
<evidence type="ECO:0000256" key="5">
    <source>
        <dbReference type="ARBA" id="ARBA00023014"/>
    </source>
</evidence>
<proteinExistence type="inferred from homology"/>
<dbReference type="PROSITE" id="PS01099">
    <property type="entry name" value="COMPLEX1_24K"/>
    <property type="match status" value="1"/>
</dbReference>
<dbReference type="PANTHER" id="PTHR43342">
    <property type="entry name" value="NADH-QUINONE OXIDOREDUCTASE, E SUBUNIT"/>
    <property type="match status" value="1"/>
</dbReference>
<protein>
    <submittedName>
        <fullName evidence="9">NADH dehydrogenase</fullName>
        <ecNumber evidence="9">1.12.1.3</ecNumber>
    </submittedName>
</protein>
<dbReference type="GO" id="GO:0050583">
    <property type="term" value="F:hydrogen dehydrogenase (NADP+) activity"/>
    <property type="evidence" value="ECO:0007669"/>
    <property type="project" value="UniProtKB-EC"/>
</dbReference>
<feature type="domain" description="Response regulatory" evidence="8">
    <location>
        <begin position="4"/>
        <end position="118"/>
    </location>
</feature>
<keyword evidence="9" id="KW-0560">Oxidoreductase</keyword>
<dbReference type="EC" id="1.12.1.3" evidence="9"/>
<evidence type="ECO:0000313" key="10">
    <source>
        <dbReference type="Proteomes" id="UP000060487"/>
    </source>
</evidence>
<comment type="similarity">
    <text evidence="1">Belongs to the complex I 24 kDa subunit family.</text>
</comment>
<dbReference type="InterPro" id="IPR042128">
    <property type="entry name" value="NuoE_dom"/>
</dbReference>
<keyword evidence="7" id="KW-0597">Phosphoprotein</keyword>
<keyword evidence="5" id="KW-0411">Iron-sulfur</keyword>
<evidence type="ECO:0000259" key="8">
    <source>
        <dbReference type="PROSITE" id="PS50110"/>
    </source>
</evidence>
<feature type="modified residue" description="4-aspartylphosphate" evidence="7">
    <location>
        <position position="53"/>
    </location>
</feature>
<dbReference type="InterPro" id="IPR001789">
    <property type="entry name" value="Sig_transdc_resp-reg_receiver"/>
</dbReference>
<comment type="caution">
    <text evidence="9">The sequence shown here is derived from an EMBL/GenBank/DDBJ whole genome shotgun (WGS) entry which is preliminary data.</text>
</comment>
<evidence type="ECO:0000256" key="6">
    <source>
        <dbReference type="ARBA" id="ARBA00034078"/>
    </source>
</evidence>
<dbReference type="Pfam" id="PF01257">
    <property type="entry name" value="2Fe-2S_thioredx"/>
    <property type="match status" value="1"/>
</dbReference>
<dbReference type="EMBL" id="LNQR01000018">
    <property type="protein sequence ID" value="KWT92943.1"/>
    <property type="molecule type" value="Genomic_DNA"/>
</dbReference>
<dbReference type="InterPro" id="IPR041921">
    <property type="entry name" value="NuoE_N"/>
</dbReference>
<dbReference type="Gene3D" id="3.40.50.2300">
    <property type="match status" value="1"/>
</dbReference>
<dbReference type="Gene3D" id="3.40.30.10">
    <property type="entry name" value="Glutaredoxin"/>
    <property type="match status" value="1"/>
</dbReference>
<dbReference type="SUPFAM" id="SSF52833">
    <property type="entry name" value="Thioredoxin-like"/>
    <property type="match status" value="1"/>
</dbReference>
<dbReference type="InterPro" id="IPR002023">
    <property type="entry name" value="NuoE-like"/>
</dbReference>
<dbReference type="Proteomes" id="UP000060487">
    <property type="component" value="Unassembled WGS sequence"/>
</dbReference>
<gene>
    <name evidence="9" type="ORF">ASN18_0378</name>
</gene>